<dbReference type="OrthoDB" id="1470350at2759"/>
<proteinExistence type="inferred from homology"/>
<evidence type="ECO:0000256" key="2">
    <source>
        <dbReference type="ARBA" id="ARBA00010617"/>
    </source>
</evidence>
<evidence type="ECO:0000256" key="5">
    <source>
        <dbReference type="ARBA" id="ARBA00023004"/>
    </source>
</evidence>
<evidence type="ECO:0000256" key="1">
    <source>
        <dbReference type="ARBA" id="ARBA00001971"/>
    </source>
</evidence>
<evidence type="ECO:0000256" key="4">
    <source>
        <dbReference type="ARBA" id="ARBA00023002"/>
    </source>
</evidence>
<dbReference type="Pfam" id="PF00067">
    <property type="entry name" value="p450"/>
    <property type="match status" value="1"/>
</dbReference>
<dbReference type="SUPFAM" id="SSF48264">
    <property type="entry name" value="Cytochrome P450"/>
    <property type="match status" value="1"/>
</dbReference>
<keyword evidence="5 6" id="KW-0408">Iron</keyword>
<evidence type="ECO:0000256" key="6">
    <source>
        <dbReference type="PIRSR" id="PIRSR602401-1"/>
    </source>
</evidence>
<organism evidence="7 8">
    <name type="scientific">Spinacia oleracea</name>
    <name type="common">Spinach</name>
    <dbReference type="NCBI Taxonomy" id="3562"/>
    <lineage>
        <taxon>Eukaryota</taxon>
        <taxon>Viridiplantae</taxon>
        <taxon>Streptophyta</taxon>
        <taxon>Embryophyta</taxon>
        <taxon>Tracheophyta</taxon>
        <taxon>Spermatophyta</taxon>
        <taxon>Magnoliopsida</taxon>
        <taxon>eudicotyledons</taxon>
        <taxon>Gunneridae</taxon>
        <taxon>Pentapetalae</taxon>
        <taxon>Caryophyllales</taxon>
        <taxon>Chenopodiaceae</taxon>
        <taxon>Chenopodioideae</taxon>
        <taxon>Anserineae</taxon>
        <taxon>Spinacia</taxon>
    </lineage>
</organism>
<dbReference type="PANTHER" id="PTHR24296">
    <property type="entry name" value="CYTOCHROME P450"/>
    <property type="match status" value="1"/>
</dbReference>
<keyword evidence="7" id="KW-1185">Reference proteome</keyword>
<reference evidence="7" key="1">
    <citation type="journal article" date="2021" name="Nat. Commun.">
        <title>Genomic analyses provide insights into spinach domestication and the genetic basis of agronomic traits.</title>
        <authorList>
            <person name="Cai X."/>
            <person name="Sun X."/>
            <person name="Xu C."/>
            <person name="Sun H."/>
            <person name="Wang X."/>
            <person name="Ge C."/>
            <person name="Zhang Z."/>
            <person name="Wang Q."/>
            <person name="Fei Z."/>
            <person name="Jiao C."/>
            <person name="Wang Q."/>
        </authorList>
    </citation>
    <scope>NUCLEOTIDE SEQUENCE [LARGE SCALE GENOMIC DNA]</scope>
    <source>
        <strain evidence="7">cv. Varoflay</strain>
    </source>
</reference>
<dbReference type="InterPro" id="IPR002401">
    <property type="entry name" value="Cyt_P450_E_grp-I"/>
</dbReference>
<dbReference type="PRINTS" id="PR00463">
    <property type="entry name" value="EP450I"/>
</dbReference>
<gene>
    <name evidence="8" type="primary">LOC110785318</name>
</gene>
<keyword evidence="3 6" id="KW-0479">Metal-binding</keyword>
<evidence type="ECO:0000313" key="7">
    <source>
        <dbReference type="Proteomes" id="UP000813463"/>
    </source>
</evidence>
<feature type="binding site" description="axial binding residue" evidence="6">
    <location>
        <position position="431"/>
    </location>
    <ligand>
        <name>heme</name>
        <dbReference type="ChEBI" id="CHEBI:30413"/>
    </ligand>
    <ligandPart>
        <name>Fe</name>
        <dbReference type="ChEBI" id="CHEBI:18248"/>
    </ligandPart>
</feature>
<dbReference type="CDD" id="cd11064">
    <property type="entry name" value="CYP86A"/>
    <property type="match status" value="1"/>
</dbReference>
<dbReference type="Proteomes" id="UP000813463">
    <property type="component" value="Chromosome 6"/>
</dbReference>
<evidence type="ECO:0000313" key="8">
    <source>
        <dbReference type="RefSeq" id="XP_021845446.1"/>
    </source>
</evidence>
<dbReference type="GeneID" id="110785318"/>
<keyword evidence="6" id="KW-0349">Heme</keyword>
<keyword evidence="4" id="KW-0560">Oxidoreductase</keyword>
<dbReference type="GO" id="GO:0005506">
    <property type="term" value="F:iron ion binding"/>
    <property type="evidence" value="ECO:0007669"/>
    <property type="project" value="InterPro"/>
</dbReference>
<dbReference type="GO" id="GO:0004497">
    <property type="term" value="F:monooxygenase activity"/>
    <property type="evidence" value="ECO:0007669"/>
    <property type="project" value="InterPro"/>
</dbReference>
<protein>
    <submittedName>
        <fullName evidence="8">Cytochrome P450 94C1</fullName>
    </submittedName>
</protein>
<dbReference type="InterPro" id="IPR036396">
    <property type="entry name" value="Cyt_P450_sf"/>
</dbReference>
<dbReference type="AlphaFoldDB" id="A0A9R0IA58"/>
<dbReference type="KEGG" id="soe:110785318"/>
<dbReference type="PRINTS" id="PR00385">
    <property type="entry name" value="P450"/>
</dbReference>
<sequence>MELYIFFLTISFSFFSCYIFAKKIINYLNPWCKCEICQAFITSSWREKFTNLPDWYAHLLSNSPTKTIHIHIMNNTIIADPKNLEHILRARFDNYPKGKPMSAILGDLLGQGIFIVDGEHWRFQRKLASLELGAVSVRAYAYEVLNNVVEERLVPDLLTSSGEAVDFQDVLKKFSFVNICRFSFGVDPEGLDGLAGAFDIASSVSSERALCPSQLVWRAKRLLNLGSERRLKAAISKVNILAENIIRERKKKGFNNKSDLLSRFMGSVSDDKYLRDIVVSFLLAGRDTVASGLTIFFYLMARNPNVEARILEESDRVLGQRLSSCNTAIPTMEELRKMEYLQAVMYETLRLYPPVQMDSKFAKNDDVLPDGTHVKKGTRVAYHPYAMGRMETIWGPDCLEFKPERWLNDEGVFVPVSPYKYPVFQAGVRPCLGKDMGLLAMKVVAHTLVRRFHIRLVDPSWSPHFVPGLTATLKDGMPVVVTER</sequence>
<dbReference type="GO" id="GO:0020037">
    <property type="term" value="F:heme binding"/>
    <property type="evidence" value="ECO:0007669"/>
    <property type="project" value="InterPro"/>
</dbReference>
<comment type="cofactor">
    <cofactor evidence="1 6">
        <name>heme</name>
        <dbReference type="ChEBI" id="CHEBI:30413"/>
    </cofactor>
</comment>
<evidence type="ECO:0000256" key="3">
    <source>
        <dbReference type="ARBA" id="ARBA00022723"/>
    </source>
</evidence>
<dbReference type="Gene3D" id="1.10.630.10">
    <property type="entry name" value="Cytochrome P450"/>
    <property type="match status" value="1"/>
</dbReference>
<reference evidence="8" key="2">
    <citation type="submission" date="2025-08" db="UniProtKB">
        <authorList>
            <consortium name="RefSeq"/>
        </authorList>
    </citation>
    <scope>IDENTIFICATION</scope>
    <source>
        <tissue evidence="8">Leaf</tissue>
    </source>
</reference>
<accession>A0A9R0IA58</accession>
<dbReference type="RefSeq" id="XP_021845446.1">
    <property type="nucleotide sequence ID" value="XM_021989754.2"/>
</dbReference>
<comment type="similarity">
    <text evidence="2">Belongs to the cytochrome P450 family.</text>
</comment>
<dbReference type="GO" id="GO:0016705">
    <property type="term" value="F:oxidoreductase activity, acting on paired donors, with incorporation or reduction of molecular oxygen"/>
    <property type="evidence" value="ECO:0007669"/>
    <property type="project" value="InterPro"/>
</dbReference>
<dbReference type="InterPro" id="IPR001128">
    <property type="entry name" value="Cyt_P450"/>
</dbReference>
<name>A0A9R0IA58_SPIOL</name>